<dbReference type="AlphaFoldDB" id="A0A843UPR8"/>
<organism evidence="3 4">
    <name type="scientific">Colocasia esculenta</name>
    <name type="common">Wild taro</name>
    <name type="synonym">Arum esculentum</name>
    <dbReference type="NCBI Taxonomy" id="4460"/>
    <lineage>
        <taxon>Eukaryota</taxon>
        <taxon>Viridiplantae</taxon>
        <taxon>Streptophyta</taxon>
        <taxon>Embryophyta</taxon>
        <taxon>Tracheophyta</taxon>
        <taxon>Spermatophyta</taxon>
        <taxon>Magnoliopsida</taxon>
        <taxon>Liliopsida</taxon>
        <taxon>Araceae</taxon>
        <taxon>Aroideae</taxon>
        <taxon>Colocasieae</taxon>
        <taxon>Colocasia</taxon>
    </lineage>
</organism>
<comment type="caution">
    <text evidence="3">The sequence shown here is derived from an EMBL/GenBank/DDBJ whole genome shotgun (WGS) entry which is preliminary data.</text>
</comment>
<evidence type="ECO:0000313" key="4">
    <source>
        <dbReference type="Proteomes" id="UP000652761"/>
    </source>
</evidence>
<name>A0A843UPR8_COLES</name>
<protein>
    <submittedName>
        <fullName evidence="3">Uncharacterized protein</fullName>
    </submittedName>
</protein>
<gene>
    <name evidence="3" type="ORF">Taro_016299</name>
</gene>
<feature type="non-terminal residue" evidence="3">
    <location>
        <position position="93"/>
    </location>
</feature>
<keyword evidence="2" id="KW-0472">Membrane</keyword>
<evidence type="ECO:0000256" key="2">
    <source>
        <dbReference type="SAM" id="Phobius"/>
    </source>
</evidence>
<sequence>MAKSTDSERNRPMATRLGGGHPPTYGTGWNRGWIDRNQGSGVTRAPPSQSQRRRSSPSPLLPSELRGGSPPAIAANAASFFLSLSVLFSLFLQ</sequence>
<keyword evidence="2" id="KW-1133">Transmembrane helix</keyword>
<feature type="compositionally biased region" description="Basic and acidic residues" evidence="1">
    <location>
        <begin position="1"/>
        <end position="11"/>
    </location>
</feature>
<dbReference type="EMBL" id="NMUH01000719">
    <property type="protein sequence ID" value="MQL83804.1"/>
    <property type="molecule type" value="Genomic_DNA"/>
</dbReference>
<reference evidence="3" key="1">
    <citation type="submission" date="2017-07" db="EMBL/GenBank/DDBJ databases">
        <title>Taro Niue Genome Assembly and Annotation.</title>
        <authorList>
            <person name="Atibalentja N."/>
            <person name="Keating K."/>
            <person name="Fields C.J."/>
        </authorList>
    </citation>
    <scope>NUCLEOTIDE SEQUENCE</scope>
    <source>
        <strain evidence="3">Niue_2</strain>
        <tissue evidence="3">Leaf</tissue>
    </source>
</reference>
<feature type="compositionally biased region" description="Low complexity" evidence="1">
    <location>
        <begin position="46"/>
        <end position="69"/>
    </location>
</feature>
<keyword evidence="4" id="KW-1185">Reference proteome</keyword>
<keyword evidence="2" id="KW-0812">Transmembrane</keyword>
<feature type="transmembrane region" description="Helical" evidence="2">
    <location>
        <begin position="72"/>
        <end position="92"/>
    </location>
</feature>
<accession>A0A843UPR8</accession>
<feature type="region of interest" description="Disordered" evidence="1">
    <location>
        <begin position="1"/>
        <end position="69"/>
    </location>
</feature>
<evidence type="ECO:0000256" key="1">
    <source>
        <dbReference type="SAM" id="MobiDB-lite"/>
    </source>
</evidence>
<proteinExistence type="predicted"/>
<dbReference type="Proteomes" id="UP000652761">
    <property type="component" value="Unassembled WGS sequence"/>
</dbReference>
<evidence type="ECO:0000313" key="3">
    <source>
        <dbReference type="EMBL" id="MQL83804.1"/>
    </source>
</evidence>